<name>H0EBE3_9ACTN</name>
<proteinExistence type="inferred from homology"/>
<comment type="caution">
    <text evidence="7">The sequence shown here is derived from an EMBL/GenBank/DDBJ whole genome shotgun (WGS) entry which is preliminary data.</text>
</comment>
<evidence type="ECO:0000256" key="2">
    <source>
        <dbReference type="ARBA" id="ARBA00022517"/>
    </source>
</evidence>
<dbReference type="InterPro" id="IPR012337">
    <property type="entry name" value="RNaseH-like_sf"/>
</dbReference>
<dbReference type="EMBL" id="AGUD01000306">
    <property type="protein sequence ID" value="EHN09019.1"/>
    <property type="molecule type" value="Genomic_DNA"/>
</dbReference>
<dbReference type="PANTHER" id="PTHR33317">
    <property type="entry name" value="POLYNUCLEOTIDYL TRANSFERASE, RIBONUCLEASE H-LIKE SUPERFAMILY PROTEIN"/>
    <property type="match status" value="1"/>
</dbReference>
<dbReference type="GO" id="GO:0000967">
    <property type="term" value="P:rRNA 5'-end processing"/>
    <property type="evidence" value="ECO:0007669"/>
    <property type="project" value="UniProtKB-UniRule"/>
</dbReference>
<dbReference type="EC" id="3.1.-.-" evidence="5"/>
<accession>H0EBE3</accession>
<evidence type="ECO:0000313" key="7">
    <source>
        <dbReference type="EMBL" id="EHN09019.1"/>
    </source>
</evidence>
<sequence length="130" mass="14066">MALDHGAARTGVALSDPTGTIATPLPAIERVGSRRGRRALLRLIDERQVDEIVVGLPIGLGGHDTDQTREARAFAGWLADALAEAGQPRPVHLYDERFTTRMAQQSGGRDSDEDSRAAAVLLEEWLRRAG</sequence>
<dbReference type="Pfam" id="PF03652">
    <property type="entry name" value="RuvX"/>
    <property type="match status" value="1"/>
</dbReference>
<dbReference type="NCBIfam" id="TIGR00250">
    <property type="entry name" value="RNAse_H_YqgF"/>
    <property type="match status" value="1"/>
</dbReference>
<dbReference type="InterPro" id="IPR005227">
    <property type="entry name" value="YqgF"/>
</dbReference>
<dbReference type="GO" id="GO:0005737">
    <property type="term" value="C:cytoplasm"/>
    <property type="evidence" value="ECO:0007669"/>
    <property type="project" value="UniProtKB-SubCell"/>
</dbReference>
<keyword evidence="1 5" id="KW-0963">Cytoplasm</keyword>
<comment type="subcellular location">
    <subcellularLocation>
        <location evidence="5">Cytoplasm</location>
    </subcellularLocation>
</comment>
<gene>
    <name evidence="7" type="ORF">PAI11_41720</name>
</gene>
<dbReference type="GO" id="GO:0016788">
    <property type="term" value="F:hydrolase activity, acting on ester bonds"/>
    <property type="evidence" value="ECO:0007669"/>
    <property type="project" value="UniProtKB-UniRule"/>
</dbReference>
<dbReference type="HAMAP" id="MF_00651">
    <property type="entry name" value="Nuclease_YqgF"/>
    <property type="match status" value="1"/>
</dbReference>
<feature type="domain" description="YqgF/RNase H-like" evidence="6">
    <location>
        <begin position="1"/>
        <end position="103"/>
    </location>
</feature>
<evidence type="ECO:0000259" key="6">
    <source>
        <dbReference type="SMART" id="SM00732"/>
    </source>
</evidence>
<keyword evidence="2 5" id="KW-0690">Ribosome biogenesis</keyword>
<keyword evidence="3 5" id="KW-0540">Nuclease</keyword>
<evidence type="ECO:0000256" key="5">
    <source>
        <dbReference type="HAMAP-Rule" id="MF_00651"/>
    </source>
</evidence>
<evidence type="ECO:0000313" key="8">
    <source>
        <dbReference type="Proteomes" id="UP000005143"/>
    </source>
</evidence>
<dbReference type="CDD" id="cd16964">
    <property type="entry name" value="YqgF"/>
    <property type="match status" value="1"/>
</dbReference>
<comment type="similarity">
    <text evidence="5">Belongs to the YqgF HJR family.</text>
</comment>
<reference evidence="7 8" key="1">
    <citation type="journal article" date="2013" name="Biodegradation">
        <title>Quantitative proteomic analysis of ibuprofen-degrading Patulibacter sp. strain I11.</title>
        <authorList>
            <person name="Almeida B."/>
            <person name="Kjeldal H."/>
            <person name="Lolas I."/>
            <person name="Knudsen A.D."/>
            <person name="Carvalho G."/>
            <person name="Nielsen K.L."/>
            <person name="Barreto Crespo M.T."/>
            <person name="Stensballe A."/>
            <person name="Nielsen J.L."/>
        </authorList>
    </citation>
    <scope>NUCLEOTIDE SEQUENCE [LARGE SCALE GENOMIC DNA]</scope>
    <source>
        <strain evidence="7 8">I11</strain>
    </source>
</reference>
<dbReference type="AlphaFoldDB" id="H0EBE3"/>
<dbReference type="GO" id="GO:0004518">
    <property type="term" value="F:nuclease activity"/>
    <property type="evidence" value="ECO:0007669"/>
    <property type="project" value="UniProtKB-KW"/>
</dbReference>
<dbReference type="InterPro" id="IPR037027">
    <property type="entry name" value="YqgF/RNaseH-like_dom_sf"/>
</dbReference>
<dbReference type="Gene3D" id="3.30.420.140">
    <property type="entry name" value="YqgF/RNase H-like domain"/>
    <property type="match status" value="1"/>
</dbReference>
<organism evidence="7 8">
    <name type="scientific">Patulibacter medicamentivorans</name>
    <dbReference type="NCBI Taxonomy" id="1097667"/>
    <lineage>
        <taxon>Bacteria</taxon>
        <taxon>Bacillati</taxon>
        <taxon>Actinomycetota</taxon>
        <taxon>Thermoleophilia</taxon>
        <taxon>Solirubrobacterales</taxon>
        <taxon>Patulibacteraceae</taxon>
        <taxon>Patulibacter</taxon>
    </lineage>
</organism>
<dbReference type="Proteomes" id="UP000005143">
    <property type="component" value="Unassembled WGS sequence"/>
</dbReference>
<protein>
    <recommendedName>
        <fullName evidence="5">Putative pre-16S rRNA nuclease</fullName>
        <ecNumber evidence="5">3.1.-.-</ecNumber>
    </recommendedName>
</protein>
<evidence type="ECO:0000256" key="1">
    <source>
        <dbReference type="ARBA" id="ARBA00022490"/>
    </source>
</evidence>
<dbReference type="SUPFAM" id="SSF53098">
    <property type="entry name" value="Ribonuclease H-like"/>
    <property type="match status" value="1"/>
</dbReference>
<keyword evidence="4 5" id="KW-0378">Hydrolase</keyword>
<dbReference type="RefSeq" id="WP_007578890.1">
    <property type="nucleotide sequence ID" value="NZ_AGUD01000306.1"/>
</dbReference>
<evidence type="ECO:0000256" key="3">
    <source>
        <dbReference type="ARBA" id="ARBA00022722"/>
    </source>
</evidence>
<comment type="function">
    <text evidence="5">Could be a nuclease involved in processing of the 5'-end of pre-16S rRNA.</text>
</comment>
<evidence type="ECO:0000256" key="4">
    <source>
        <dbReference type="ARBA" id="ARBA00022801"/>
    </source>
</evidence>
<dbReference type="InterPro" id="IPR006641">
    <property type="entry name" value="YqgF/RNaseH-like_dom"/>
</dbReference>
<dbReference type="SMART" id="SM00732">
    <property type="entry name" value="YqgFc"/>
    <property type="match status" value="1"/>
</dbReference>
<keyword evidence="8" id="KW-1185">Reference proteome</keyword>
<dbReference type="PANTHER" id="PTHR33317:SF4">
    <property type="entry name" value="POLYNUCLEOTIDYL TRANSFERASE, RIBONUCLEASE H-LIKE SUPERFAMILY PROTEIN"/>
    <property type="match status" value="1"/>
</dbReference>